<dbReference type="EMBL" id="JAHESE010000001">
    <property type="protein sequence ID" value="MBT1706700.1"/>
    <property type="molecule type" value="Genomic_DNA"/>
</dbReference>
<dbReference type="GO" id="GO:0016020">
    <property type="term" value="C:membrane"/>
    <property type="evidence" value="ECO:0007669"/>
    <property type="project" value="UniProtKB-SubCell"/>
</dbReference>
<dbReference type="InterPro" id="IPR050638">
    <property type="entry name" value="AA-Vitamin_Transporters"/>
</dbReference>
<evidence type="ECO:0000256" key="6">
    <source>
        <dbReference type="SAM" id="Phobius"/>
    </source>
</evidence>
<feature type="transmembrane region" description="Helical" evidence="6">
    <location>
        <begin position="124"/>
        <end position="141"/>
    </location>
</feature>
<feature type="transmembrane region" description="Helical" evidence="6">
    <location>
        <begin position="215"/>
        <end position="236"/>
    </location>
</feature>
<evidence type="ECO:0000256" key="1">
    <source>
        <dbReference type="ARBA" id="ARBA00004141"/>
    </source>
</evidence>
<sequence>MPDSNRRTALLIFITLTLIWGTSFILIKQGLKVFSPDEVGALRVVAASLFLLPLALTRLKELKSSSHYGKLFASGMLGVFIPSFLFATAQTHMESSVAGVLNTLTPIFTMIIGAILFNQRFSATAIAGIVLGFGGAVLLSMSRAGGTIGGVNLYALLIVAACFCYGSNLNLIKFKITDLSALTITSVALLLVGPVAIIYLLGFTDFLPKLTTQPGAWQAFGFVVLLGLMSTAVAMFLFNKLVKVSTPLFASSVTYAIPLVAVLWGVLDHEKLSWGHLAGMITIIAGVYLANRK</sequence>
<dbReference type="RefSeq" id="WP_254082293.1">
    <property type="nucleotide sequence ID" value="NZ_JAHESE010000001.1"/>
</dbReference>
<evidence type="ECO:0000313" key="8">
    <source>
        <dbReference type="EMBL" id="MBT1706700.1"/>
    </source>
</evidence>
<dbReference type="Gene3D" id="1.10.3730.20">
    <property type="match status" value="1"/>
</dbReference>
<reference evidence="8 9" key="1">
    <citation type="submission" date="2021-05" db="EMBL/GenBank/DDBJ databases">
        <title>A Polyphasic approach of four new species of the genus Ohtaekwangia: Ohtaekwangia histidinii sp. nov., Ohtaekwangia cretensis sp. nov., Ohtaekwangia indiensis sp. nov., Ohtaekwangia reichenbachii sp. nov. from diverse environment.</title>
        <authorList>
            <person name="Octaviana S."/>
        </authorList>
    </citation>
    <scope>NUCLEOTIDE SEQUENCE [LARGE SCALE GENOMIC DNA]</scope>
    <source>
        <strain evidence="8 9">PWU5</strain>
    </source>
</reference>
<comment type="caution">
    <text evidence="8">The sequence shown here is derived from an EMBL/GenBank/DDBJ whole genome shotgun (WGS) entry which is preliminary data.</text>
</comment>
<feature type="domain" description="EamA" evidence="7">
    <location>
        <begin position="154"/>
        <end position="291"/>
    </location>
</feature>
<feature type="transmembrane region" description="Helical" evidence="6">
    <location>
        <begin position="179"/>
        <end position="203"/>
    </location>
</feature>
<feature type="transmembrane region" description="Helical" evidence="6">
    <location>
        <begin position="39"/>
        <end position="59"/>
    </location>
</feature>
<evidence type="ECO:0000256" key="3">
    <source>
        <dbReference type="ARBA" id="ARBA00022692"/>
    </source>
</evidence>
<evidence type="ECO:0000256" key="2">
    <source>
        <dbReference type="ARBA" id="ARBA00007362"/>
    </source>
</evidence>
<feature type="transmembrane region" description="Helical" evidence="6">
    <location>
        <begin position="273"/>
        <end position="290"/>
    </location>
</feature>
<feature type="domain" description="EamA" evidence="7">
    <location>
        <begin position="9"/>
        <end position="140"/>
    </location>
</feature>
<protein>
    <submittedName>
        <fullName evidence="8">DMT family transporter</fullName>
    </submittedName>
</protein>
<dbReference type="Proteomes" id="UP001319080">
    <property type="component" value="Unassembled WGS sequence"/>
</dbReference>
<evidence type="ECO:0000256" key="5">
    <source>
        <dbReference type="ARBA" id="ARBA00023136"/>
    </source>
</evidence>
<dbReference type="PANTHER" id="PTHR32322:SF2">
    <property type="entry name" value="EAMA DOMAIN-CONTAINING PROTEIN"/>
    <property type="match status" value="1"/>
</dbReference>
<dbReference type="AlphaFoldDB" id="A0AAP2DSH6"/>
<comment type="subcellular location">
    <subcellularLocation>
        <location evidence="1">Membrane</location>
        <topology evidence="1">Multi-pass membrane protein</topology>
    </subcellularLocation>
</comment>
<comment type="similarity">
    <text evidence="2">Belongs to the EamA transporter family.</text>
</comment>
<feature type="transmembrane region" description="Helical" evidence="6">
    <location>
        <begin position="9"/>
        <end position="27"/>
    </location>
</feature>
<gene>
    <name evidence="8" type="ORF">KK062_00620</name>
</gene>
<feature type="transmembrane region" description="Helical" evidence="6">
    <location>
        <begin position="153"/>
        <end position="172"/>
    </location>
</feature>
<dbReference type="Pfam" id="PF00892">
    <property type="entry name" value="EamA"/>
    <property type="match status" value="2"/>
</dbReference>
<feature type="transmembrane region" description="Helical" evidence="6">
    <location>
        <begin position="248"/>
        <end position="267"/>
    </location>
</feature>
<dbReference type="InterPro" id="IPR000620">
    <property type="entry name" value="EamA_dom"/>
</dbReference>
<keyword evidence="9" id="KW-1185">Reference proteome</keyword>
<evidence type="ECO:0000259" key="7">
    <source>
        <dbReference type="Pfam" id="PF00892"/>
    </source>
</evidence>
<organism evidence="8 9">
    <name type="scientific">Dawidia cretensis</name>
    <dbReference type="NCBI Taxonomy" id="2782350"/>
    <lineage>
        <taxon>Bacteria</taxon>
        <taxon>Pseudomonadati</taxon>
        <taxon>Bacteroidota</taxon>
        <taxon>Cytophagia</taxon>
        <taxon>Cytophagales</taxon>
        <taxon>Chryseotaleaceae</taxon>
        <taxon>Dawidia</taxon>
    </lineage>
</organism>
<feature type="transmembrane region" description="Helical" evidence="6">
    <location>
        <begin position="71"/>
        <end position="89"/>
    </location>
</feature>
<dbReference type="PANTHER" id="PTHR32322">
    <property type="entry name" value="INNER MEMBRANE TRANSPORTER"/>
    <property type="match status" value="1"/>
</dbReference>
<keyword evidence="4 6" id="KW-1133">Transmembrane helix</keyword>
<evidence type="ECO:0000256" key="4">
    <source>
        <dbReference type="ARBA" id="ARBA00022989"/>
    </source>
</evidence>
<accession>A0AAP2DSH6</accession>
<proteinExistence type="inferred from homology"/>
<keyword evidence="3 6" id="KW-0812">Transmembrane</keyword>
<evidence type="ECO:0000313" key="9">
    <source>
        <dbReference type="Proteomes" id="UP001319080"/>
    </source>
</evidence>
<keyword evidence="5 6" id="KW-0472">Membrane</keyword>
<dbReference type="InterPro" id="IPR037185">
    <property type="entry name" value="EmrE-like"/>
</dbReference>
<feature type="transmembrane region" description="Helical" evidence="6">
    <location>
        <begin position="95"/>
        <end position="117"/>
    </location>
</feature>
<name>A0AAP2DSH6_9BACT</name>
<dbReference type="SUPFAM" id="SSF103481">
    <property type="entry name" value="Multidrug resistance efflux transporter EmrE"/>
    <property type="match status" value="2"/>
</dbReference>